<evidence type="ECO:0000313" key="2">
    <source>
        <dbReference type="Proteomes" id="UP000244722"/>
    </source>
</evidence>
<comment type="caution">
    <text evidence="1">The sequence shown here is derived from an EMBL/GenBank/DDBJ whole genome shotgun (WGS) entry which is preliminary data.</text>
</comment>
<organism evidence="1 2">
    <name type="scientific">Tuber borchii</name>
    <name type="common">White truffle</name>
    <dbReference type="NCBI Taxonomy" id="42251"/>
    <lineage>
        <taxon>Eukaryota</taxon>
        <taxon>Fungi</taxon>
        <taxon>Dikarya</taxon>
        <taxon>Ascomycota</taxon>
        <taxon>Pezizomycotina</taxon>
        <taxon>Pezizomycetes</taxon>
        <taxon>Pezizales</taxon>
        <taxon>Tuberaceae</taxon>
        <taxon>Tuber</taxon>
    </lineage>
</organism>
<dbReference type="Proteomes" id="UP000244722">
    <property type="component" value="Unassembled WGS sequence"/>
</dbReference>
<gene>
    <name evidence="1" type="ORF">B9Z19DRAFT_1145247</name>
</gene>
<accession>A0A2T6ZQ65</accession>
<keyword evidence="2" id="KW-1185">Reference proteome</keyword>
<proteinExistence type="predicted"/>
<dbReference type="AlphaFoldDB" id="A0A2T6ZQ65"/>
<reference evidence="1 2" key="1">
    <citation type="submission" date="2017-04" db="EMBL/GenBank/DDBJ databases">
        <title>Draft genome sequence of Tuber borchii Vittad., a whitish edible truffle.</title>
        <authorList>
            <consortium name="DOE Joint Genome Institute"/>
            <person name="Murat C."/>
            <person name="Kuo A."/>
            <person name="Barry K.W."/>
            <person name="Clum A."/>
            <person name="Dockter R.B."/>
            <person name="Fauchery L."/>
            <person name="Iotti M."/>
            <person name="Kohler A."/>
            <person name="Labutti K."/>
            <person name="Lindquist E.A."/>
            <person name="Lipzen A."/>
            <person name="Ohm R.A."/>
            <person name="Wang M."/>
            <person name="Grigoriev I.V."/>
            <person name="Zambonelli A."/>
            <person name="Martin F.M."/>
        </authorList>
    </citation>
    <scope>NUCLEOTIDE SEQUENCE [LARGE SCALE GENOMIC DNA]</scope>
    <source>
        <strain evidence="1 2">Tbo3840</strain>
    </source>
</reference>
<dbReference type="EMBL" id="NESQ01000147">
    <property type="protein sequence ID" value="PUU77621.1"/>
    <property type="molecule type" value="Genomic_DNA"/>
</dbReference>
<evidence type="ECO:0000313" key="1">
    <source>
        <dbReference type="EMBL" id="PUU77621.1"/>
    </source>
</evidence>
<protein>
    <submittedName>
        <fullName evidence="1">Uncharacterized protein</fullName>
    </submittedName>
</protein>
<dbReference type="OrthoDB" id="5396890at2759"/>
<sequence length="184" mass="21005">MPTTQSQYAGYKHRVLQATMTRAYNAAASCRQRINETTTSLLRKLNAGRIRHQLAKENLERGRSAMIDRILNTRDCAEDLLKLNTEQYSEEARMLQDEADSLVQGPLRFTSDGLDEETLGFQKWEEDALKFLDSLSEEAEGLRGYLVELARQAQLMGVEIAWWGNPEDPEARVENLEEGELLEL</sequence>
<name>A0A2T6ZQ65_TUBBO</name>